<comment type="caution">
    <text evidence="3">The sequence shown here is derived from an EMBL/GenBank/DDBJ whole genome shotgun (WGS) entry which is preliminary data.</text>
</comment>
<dbReference type="Proteomes" id="UP000051311">
    <property type="component" value="Unassembled WGS sequence"/>
</dbReference>
<feature type="signal peptide" evidence="1">
    <location>
        <begin position="1"/>
        <end position="24"/>
    </location>
</feature>
<gene>
    <name evidence="3" type="ORF">FC37_GL000252</name>
</gene>
<dbReference type="RefSeq" id="WP_056945611.1">
    <property type="nucleotide sequence ID" value="NZ_AZEL01000070.1"/>
</dbReference>
<protein>
    <submittedName>
        <fullName evidence="3">Putative serine protease</fullName>
    </submittedName>
</protein>
<keyword evidence="3" id="KW-0645">Protease</keyword>
<organism evidence="3 4">
    <name type="scientific">Lactobacillus gallinarum DSM 10532 = JCM 2011</name>
    <dbReference type="NCBI Taxonomy" id="1423748"/>
    <lineage>
        <taxon>Bacteria</taxon>
        <taxon>Bacillati</taxon>
        <taxon>Bacillota</taxon>
        <taxon>Bacilli</taxon>
        <taxon>Lactobacillales</taxon>
        <taxon>Lactobacillaceae</taxon>
        <taxon>Lactobacillus</taxon>
    </lineage>
</organism>
<proteinExistence type="predicted"/>
<dbReference type="AlphaFoldDB" id="A0A0R1NRZ2"/>
<sequence length="488" mass="55279">MKLKQKIVLTSVATLLAFSPTVGMIQPSQTVLAATNKRQISQKDKLKLNHNAYIYNKKGKHTKKLLRKGTLVKYQGKISQNDFADNLYFYQNYSNAHRYQLTITKIKGADYFKIGKNQYIKAANVDAIDGNKLLFNQTTVTVKTKAPQIFMASKNRALTTGKYYKKGQKLVVDQLGGMDVLANSFPNAYHIKGTDYYIWARDVTARQNMDSINYDVRNTTVVEIKRDNSKAPLYAFNGEVITPKGFAWTSLAPIKVNGAIYLWNEQENKAELYYHLTNHYQKMANLKTSPSFPEVVKINTVKIGDAFIKASDVKYVDGKFLKPINSASQAEDNAKIAMSESEELDLKDLINKQIAVQGSIKYKLSSFYKRYNYDQAIDDAKSVLNKDSVSAAQAQYLIWNIKTAKDELDGAKVKVGNLNKLTQNERLAIELLVSNVYSKETDTESLYGQMTMSEADESVFELSIENERDHNKVISTKMMKTSDFAEER</sequence>
<dbReference type="EMBL" id="AZEL01000070">
    <property type="protein sequence ID" value="KRL20218.1"/>
    <property type="molecule type" value="Genomic_DNA"/>
</dbReference>
<dbReference type="eggNOG" id="ENOG50309MR">
    <property type="taxonomic scope" value="Bacteria"/>
</dbReference>
<evidence type="ECO:0000256" key="1">
    <source>
        <dbReference type="SAM" id="SignalP"/>
    </source>
</evidence>
<evidence type="ECO:0000313" key="3">
    <source>
        <dbReference type="EMBL" id="KRL20218.1"/>
    </source>
</evidence>
<feature type="domain" description="S-layer protein C-terminal" evidence="2">
    <location>
        <begin position="40"/>
        <end position="78"/>
    </location>
</feature>
<dbReference type="GO" id="GO:0008233">
    <property type="term" value="F:peptidase activity"/>
    <property type="evidence" value="ECO:0007669"/>
    <property type="project" value="UniProtKB-KW"/>
</dbReference>
<evidence type="ECO:0000259" key="2">
    <source>
        <dbReference type="Pfam" id="PF03217"/>
    </source>
</evidence>
<dbReference type="SUPFAM" id="SSF46997">
    <property type="entry name" value="Bacterial immunoglobulin/albumin-binding domains"/>
    <property type="match status" value="1"/>
</dbReference>
<dbReference type="STRING" id="1423748.FC37_GL000252"/>
<reference evidence="3 4" key="1">
    <citation type="journal article" date="2015" name="Genome Announc.">
        <title>Expanding the biotechnology potential of lactobacilli through comparative genomics of 213 strains and associated genera.</title>
        <authorList>
            <person name="Sun Z."/>
            <person name="Harris H.M."/>
            <person name="McCann A."/>
            <person name="Guo C."/>
            <person name="Argimon S."/>
            <person name="Zhang W."/>
            <person name="Yang X."/>
            <person name="Jeffery I.B."/>
            <person name="Cooney J.C."/>
            <person name="Kagawa T.F."/>
            <person name="Liu W."/>
            <person name="Song Y."/>
            <person name="Salvetti E."/>
            <person name="Wrobel A."/>
            <person name="Rasinkangas P."/>
            <person name="Parkhill J."/>
            <person name="Rea M.C."/>
            <person name="O'Sullivan O."/>
            <person name="Ritari J."/>
            <person name="Douillard F.P."/>
            <person name="Paul Ross R."/>
            <person name="Yang R."/>
            <person name="Briner A.E."/>
            <person name="Felis G.E."/>
            <person name="de Vos W.M."/>
            <person name="Barrangou R."/>
            <person name="Klaenhammer T.R."/>
            <person name="Caufield P.W."/>
            <person name="Cui Y."/>
            <person name="Zhang H."/>
            <person name="O'Toole P.W."/>
        </authorList>
    </citation>
    <scope>NUCLEOTIDE SEQUENCE [LARGE SCALE GENOMIC DNA]</scope>
    <source>
        <strain evidence="3 4">DSM 10532</strain>
    </source>
</reference>
<dbReference type="Pfam" id="PF03217">
    <property type="entry name" value="SlpA"/>
    <property type="match status" value="2"/>
</dbReference>
<dbReference type="GO" id="GO:0006508">
    <property type="term" value="P:proteolysis"/>
    <property type="evidence" value="ECO:0007669"/>
    <property type="project" value="UniProtKB-KW"/>
</dbReference>
<keyword evidence="3" id="KW-0378">Hydrolase</keyword>
<keyword evidence="1" id="KW-0732">Signal</keyword>
<accession>A0A0R1NRZ2</accession>
<name>A0A0R1NRZ2_9LACO</name>
<evidence type="ECO:0000313" key="4">
    <source>
        <dbReference type="Proteomes" id="UP000051311"/>
    </source>
</evidence>
<feature type="chain" id="PRO_5038589213" evidence="1">
    <location>
        <begin position="25"/>
        <end position="488"/>
    </location>
</feature>
<feature type="domain" description="S-layer protein C-terminal" evidence="2">
    <location>
        <begin position="102"/>
        <end position="123"/>
    </location>
</feature>
<dbReference type="InterPro" id="IPR009063">
    <property type="entry name" value="Ig/albumin-bd_sf"/>
</dbReference>
<dbReference type="OrthoDB" id="2311376at2"/>
<dbReference type="InterPro" id="IPR024968">
    <property type="entry name" value="SlpA_C_lactobacillus"/>
</dbReference>
<dbReference type="PATRIC" id="fig|1423748.3.peg.270"/>
<dbReference type="Gene3D" id="1.20.120.1850">
    <property type="entry name" value="Ebh helix bundles repeating unit (S and A modules)"/>
    <property type="match status" value="1"/>
</dbReference>